<keyword evidence="1" id="KW-1133">Transmembrane helix</keyword>
<gene>
    <name evidence="2" type="ORF">IGS68_13205</name>
</gene>
<evidence type="ECO:0000256" key="1">
    <source>
        <dbReference type="SAM" id="Phobius"/>
    </source>
</evidence>
<protein>
    <submittedName>
        <fullName evidence="2">Uncharacterized protein</fullName>
    </submittedName>
</protein>
<evidence type="ECO:0000313" key="3">
    <source>
        <dbReference type="Proteomes" id="UP000595197"/>
    </source>
</evidence>
<dbReference type="Proteomes" id="UP000595197">
    <property type="component" value="Chromosome"/>
</dbReference>
<dbReference type="RefSeq" id="WP_201080667.1">
    <property type="nucleotide sequence ID" value="NZ_CP067420.1"/>
</dbReference>
<feature type="transmembrane region" description="Helical" evidence="1">
    <location>
        <begin position="25"/>
        <end position="43"/>
    </location>
</feature>
<organism evidence="2 3">
    <name type="scientific">Skermanella cutis</name>
    <dbReference type="NCBI Taxonomy" id="2775420"/>
    <lineage>
        <taxon>Bacteria</taxon>
        <taxon>Pseudomonadati</taxon>
        <taxon>Pseudomonadota</taxon>
        <taxon>Alphaproteobacteria</taxon>
        <taxon>Rhodospirillales</taxon>
        <taxon>Azospirillaceae</taxon>
        <taxon>Skermanella</taxon>
    </lineage>
</organism>
<accession>A0ABX7BCG0</accession>
<evidence type="ECO:0000313" key="2">
    <source>
        <dbReference type="EMBL" id="QQP92095.1"/>
    </source>
</evidence>
<proteinExistence type="predicted"/>
<name>A0ABX7BCG0_9PROT</name>
<reference evidence="2" key="1">
    <citation type="submission" date="2021-02" db="EMBL/GenBank/DDBJ databases">
        <title>Skermanella TT6 skin isolate.</title>
        <authorList>
            <person name="Lee K."/>
            <person name="Ganzorig M."/>
        </authorList>
    </citation>
    <scope>NUCLEOTIDE SEQUENCE</scope>
    <source>
        <strain evidence="2">TT6</strain>
    </source>
</reference>
<keyword evidence="3" id="KW-1185">Reference proteome</keyword>
<sequence length="45" mass="5155">MRGTRHLGTPANDNRAPMRLRLIRLVKLVLLIAAVGGMLWYLLRQ</sequence>
<dbReference type="EMBL" id="CP067420">
    <property type="protein sequence ID" value="QQP92095.1"/>
    <property type="molecule type" value="Genomic_DNA"/>
</dbReference>
<keyword evidence="1" id="KW-0812">Transmembrane</keyword>
<keyword evidence="1" id="KW-0472">Membrane</keyword>